<organism evidence="2 3">
    <name type="scientific">Staphylococcus gallinarum</name>
    <dbReference type="NCBI Taxonomy" id="1293"/>
    <lineage>
        <taxon>Bacteria</taxon>
        <taxon>Bacillati</taxon>
        <taxon>Bacillota</taxon>
        <taxon>Bacilli</taxon>
        <taxon>Bacillales</taxon>
        <taxon>Staphylococcaceae</taxon>
        <taxon>Staphylococcus</taxon>
    </lineage>
</organism>
<dbReference type="STRING" id="1293.SH09_11015"/>
<dbReference type="Proteomes" id="UP000255277">
    <property type="component" value="Unassembled WGS sequence"/>
</dbReference>
<dbReference type="EMBL" id="UHDK01000001">
    <property type="protein sequence ID" value="SUM32159.1"/>
    <property type="molecule type" value="Genomic_DNA"/>
</dbReference>
<dbReference type="OrthoDB" id="2416012at2"/>
<sequence>MRKARMRIYDQRHQEWLELVARRTAQEVVAVMEADFLKYKNPIKMLDIVVTNGNTTLTLPLFVDSVKMDKLAQNYEVPVDEYEASIIEQVKDMLRASAEQKGFNQTAKSYLIESDYFKRFTQSMLPADFAVIIEVDGQEHFYTSSYNISIDLTNEPNVSVAHTNFKVSYVFNDHALEQYSYLSEQRKVN</sequence>
<evidence type="ECO:0000313" key="3">
    <source>
        <dbReference type="Proteomes" id="UP000255277"/>
    </source>
</evidence>
<reference evidence="2 3" key="1">
    <citation type="submission" date="2018-06" db="EMBL/GenBank/DDBJ databases">
        <authorList>
            <consortium name="Pathogen Informatics"/>
            <person name="Doyle S."/>
        </authorList>
    </citation>
    <scope>NUCLEOTIDE SEQUENCE [LARGE SCALE GENOMIC DNA]</scope>
    <source>
        <strain evidence="2 3">NCTC12195</strain>
    </source>
</reference>
<reference evidence="1 4" key="2">
    <citation type="submission" date="2019-07" db="EMBL/GenBank/DDBJ databases">
        <title>Whole genome shotgun sequence of Staphylococcus gallinarum NBRC 109767.</title>
        <authorList>
            <person name="Hosoyama A."/>
            <person name="Uohara A."/>
            <person name="Ohji S."/>
            <person name="Ichikawa N."/>
        </authorList>
    </citation>
    <scope>NUCLEOTIDE SEQUENCE [LARGE SCALE GENOMIC DNA]</scope>
    <source>
        <strain evidence="1 4">NBRC 109767</strain>
    </source>
</reference>
<dbReference type="AlphaFoldDB" id="A0A0D0SKC9"/>
<gene>
    <name evidence="2" type="ORF">NCTC12195_01600</name>
    <name evidence="1" type="ORF">SGA02_04110</name>
</gene>
<dbReference type="RefSeq" id="WP_042739699.1">
    <property type="nucleotide sequence ID" value="NZ_BKAX01000001.1"/>
</dbReference>
<name>A0A0D0SKC9_STAGA</name>
<dbReference type="EMBL" id="BKAX01000001">
    <property type="protein sequence ID" value="GEQ04583.1"/>
    <property type="molecule type" value="Genomic_DNA"/>
</dbReference>
<evidence type="ECO:0000313" key="4">
    <source>
        <dbReference type="Proteomes" id="UP000321057"/>
    </source>
</evidence>
<protein>
    <submittedName>
        <fullName evidence="2">Phage protein</fullName>
    </submittedName>
</protein>
<keyword evidence="4" id="KW-1185">Reference proteome</keyword>
<dbReference type="Proteomes" id="UP000321057">
    <property type="component" value="Unassembled WGS sequence"/>
</dbReference>
<proteinExistence type="predicted"/>
<accession>A0A0D0SKC9</accession>
<evidence type="ECO:0000313" key="2">
    <source>
        <dbReference type="EMBL" id="SUM32159.1"/>
    </source>
</evidence>
<evidence type="ECO:0000313" key="1">
    <source>
        <dbReference type="EMBL" id="GEQ04583.1"/>
    </source>
</evidence>